<evidence type="ECO:0000256" key="3">
    <source>
        <dbReference type="ARBA" id="ARBA00022448"/>
    </source>
</evidence>
<dbReference type="PROSITE" id="PS00217">
    <property type="entry name" value="SUGAR_TRANSPORT_2"/>
    <property type="match status" value="1"/>
</dbReference>
<evidence type="ECO:0000259" key="11">
    <source>
        <dbReference type="PROSITE" id="PS50850"/>
    </source>
</evidence>
<keyword evidence="6" id="KW-0769">Symport</keyword>
<keyword evidence="8 10" id="KW-0472">Membrane</keyword>
<dbReference type="Pfam" id="PF07690">
    <property type="entry name" value="MFS_1"/>
    <property type="match status" value="1"/>
</dbReference>
<comment type="similarity">
    <text evidence="2">Belongs to the major facilitator superfamily. Metabolite:H+ Symporter (MHS) family (TC 2.A.1.6) family.</text>
</comment>
<keyword evidence="3" id="KW-0813">Transport</keyword>
<dbReference type="PROSITE" id="PS50850">
    <property type="entry name" value="MFS"/>
    <property type="match status" value="1"/>
</dbReference>
<dbReference type="PANTHER" id="PTHR43528:SF1">
    <property type="entry name" value="ALPHA-KETOGLUTARATE PERMEASE"/>
    <property type="match status" value="1"/>
</dbReference>
<dbReference type="RefSeq" id="WP_079255784.1">
    <property type="nucleotide sequence ID" value="NZ_CP019458.1"/>
</dbReference>
<feature type="transmembrane region" description="Helical" evidence="10">
    <location>
        <begin position="190"/>
        <end position="209"/>
    </location>
</feature>
<protein>
    <submittedName>
        <fullName evidence="12">MFS transporter</fullName>
    </submittedName>
</protein>
<evidence type="ECO:0000313" key="13">
    <source>
        <dbReference type="Proteomes" id="UP000187851"/>
    </source>
</evidence>
<feature type="transmembrane region" description="Helical" evidence="10">
    <location>
        <begin position="90"/>
        <end position="108"/>
    </location>
</feature>
<feature type="transmembrane region" description="Helical" evidence="10">
    <location>
        <begin position="18"/>
        <end position="44"/>
    </location>
</feature>
<accession>A0ABN4VW45</accession>
<dbReference type="InterPro" id="IPR036259">
    <property type="entry name" value="MFS_trans_sf"/>
</dbReference>
<keyword evidence="5 10" id="KW-0812">Transmembrane</keyword>
<feature type="transmembrane region" description="Helical" evidence="10">
    <location>
        <begin position="342"/>
        <end position="362"/>
    </location>
</feature>
<evidence type="ECO:0000256" key="10">
    <source>
        <dbReference type="SAM" id="Phobius"/>
    </source>
</evidence>
<feature type="transmembrane region" description="Helical" evidence="10">
    <location>
        <begin position="281"/>
        <end position="299"/>
    </location>
</feature>
<feature type="transmembrane region" description="Helical" evidence="10">
    <location>
        <begin position="402"/>
        <end position="422"/>
    </location>
</feature>
<feature type="transmembrane region" description="Helical" evidence="10">
    <location>
        <begin position="243"/>
        <end position="261"/>
    </location>
</feature>
<feature type="transmembrane region" description="Helical" evidence="10">
    <location>
        <begin position="114"/>
        <end position="145"/>
    </location>
</feature>
<dbReference type="Pfam" id="PF00083">
    <property type="entry name" value="Sugar_tr"/>
    <property type="match status" value="1"/>
</dbReference>
<keyword evidence="7 10" id="KW-1133">Transmembrane helix</keyword>
<dbReference type="InterPro" id="IPR011701">
    <property type="entry name" value="MFS"/>
</dbReference>
<evidence type="ECO:0000313" key="12">
    <source>
        <dbReference type="EMBL" id="AQA09378.1"/>
    </source>
</evidence>
<evidence type="ECO:0000256" key="4">
    <source>
        <dbReference type="ARBA" id="ARBA00022475"/>
    </source>
</evidence>
<dbReference type="InterPro" id="IPR005828">
    <property type="entry name" value="MFS_sugar_transport-like"/>
</dbReference>
<evidence type="ECO:0000256" key="8">
    <source>
        <dbReference type="ARBA" id="ARBA00023136"/>
    </source>
</evidence>
<feature type="transmembrane region" description="Helical" evidence="10">
    <location>
        <begin position="311"/>
        <end position="330"/>
    </location>
</feature>
<evidence type="ECO:0000256" key="1">
    <source>
        <dbReference type="ARBA" id="ARBA00004651"/>
    </source>
</evidence>
<feature type="region of interest" description="Disordered" evidence="9">
    <location>
        <begin position="428"/>
        <end position="452"/>
    </location>
</feature>
<dbReference type="InterPro" id="IPR051084">
    <property type="entry name" value="H+-coupled_symporters"/>
</dbReference>
<feature type="transmembrane region" description="Helical" evidence="10">
    <location>
        <begin position="56"/>
        <end position="78"/>
    </location>
</feature>
<feature type="domain" description="Major facilitator superfamily (MFS) profile" evidence="11">
    <location>
        <begin position="18"/>
        <end position="427"/>
    </location>
</feature>
<keyword evidence="4" id="KW-1003">Cell membrane</keyword>
<dbReference type="InterPro" id="IPR020846">
    <property type="entry name" value="MFS_dom"/>
</dbReference>
<evidence type="ECO:0000256" key="5">
    <source>
        <dbReference type="ARBA" id="ARBA00022692"/>
    </source>
</evidence>
<dbReference type="InterPro" id="IPR005829">
    <property type="entry name" value="Sugar_transporter_CS"/>
</dbReference>
<dbReference type="SUPFAM" id="SSF103473">
    <property type="entry name" value="MFS general substrate transporter"/>
    <property type="match status" value="1"/>
</dbReference>
<evidence type="ECO:0000256" key="7">
    <source>
        <dbReference type="ARBA" id="ARBA00022989"/>
    </source>
</evidence>
<proteinExistence type="inferred from homology"/>
<dbReference type="Proteomes" id="UP000187851">
    <property type="component" value="Chromosome"/>
</dbReference>
<dbReference type="PANTHER" id="PTHR43528">
    <property type="entry name" value="ALPHA-KETOGLUTARATE PERMEASE"/>
    <property type="match status" value="1"/>
</dbReference>
<sequence>MAATAPHTQQDIRTLKKVIFAAAIGNLVEWFDFAVYGFLATILAEQFFPSGDSTAALLQTFAVFAVAFALRPLGGMVFGLIGDRIGRRRTLAVTILMMAGSTTVIGLLPSYHTVGIAATVLLCAARSVQGFSAGGEYAGACAYVLEHCPPDRKGRYSSFLPVSTFLSFALAALLSFALSASLSAESMSSWGWRIPFLVAAPLGLFGFYIRSRLEETPAFHAIEEQHERAPLQTWRALGPQAGAMLKLGGFISVTALSFYTFTSYMSTYLQAVAHVSRSTALLSSVIALLFAAALAPVFGRFSDRVGRRATMTISCLLLAVLVLPAFALAGGNSLPRIIGGQWLLALGTVMCNVVTAVLLSELFPTRVRYTASAITYNVAYTLFGGTAPFVATFLISKTGNNLSPALYLLAMSIVALLCARALPETSKRSLTDEPTSTPETAVPVLGDGVRRA</sequence>
<dbReference type="EMBL" id="CP019458">
    <property type="protein sequence ID" value="AQA09378.1"/>
    <property type="molecule type" value="Genomic_DNA"/>
</dbReference>
<keyword evidence="13" id="KW-1185">Reference proteome</keyword>
<evidence type="ECO:0000256" key="2">
    <source>
        <dbReference type="ARBA" id="ARBA00008240"/>
    </source>
</evidence>
<feature type="transmembrane region" description="Helical" evidence="10">
    <location>
        <begin position="157"/>
        <end position="178"/>
    </location>
</feature>
<name>A0ABN4VW45_9ACTN</name>
<organism evidence="12 13">
    <name type="scientific">Streptomyces autolyticus</name>
    <dbReference type="NCBI Taxonomy" id="75293"/>
    <lineage>
        <taxon>Bacteria</taxon>
        <taxon>Bacillati</taxon>
        <taxon>Actinomycetota</taxon>
        <taxon>Actinomycetes</taxon>
        <taxon>Kitasatosporales</taxon>
        <taxon>Streptomycetaceae</taxon>
        <taxon>Streptomyces</taxon>
    </lineage>
</organism>
<dbReference type="Gene3D" id="1.20.1250.20">
    <property type="entry name" value="MFS general substrate transporter like domains"/>
    <property type="match status" value="2"/>
</dbReference>
<comment type="subcellular location">
    <subcellularLocation>
        <location evidence="1">Cell membrane</location>
        <topology evidence="1">Multi-pass membrane protein</topology>
    </subcellularLocation>
</comment>
<reference evidence="12 13" key="1">
    <citation type="journal article" date="2017" name="J. Biotechnol.">
        <title>The complete genome sequence of Streptomyces autolyticus CGMCC 0516, the producer of geldanamycin, autolytimycin, reblastatin and elaiophylin.</title>
        <authorList>
            <person name="Yin M."/>
            <person name="Jiang M."/>
            <person name="Ren Z."/>
            <person name="Dong Y."/>
            <person name="Lu T."/>
        </authorList>
    </citation>
    <scope>NUCLEOTIDE SEQUENCE [LARGE SCALE GENOMIC DNA]</scope>
    <source>
        <strain evidence="12 13">CGMCC0516</strain>
    </source>
</reference>
<gene>
    <name evidence="12" type="ORF">BV401_01585</name>
</gene>
<feature type="transmembrane region" description="Helical" evidence="10">
    <location>
        <begin position="374"/>
        <end position="396"/>
    </location>
</feature>
<evidence type="ECO:0000256" key="6">
    <source>
        <dbReference type="ARBA" id="ARBA00022847"/>
    </source>
</evidence>
<evidence type="ECO:0000256" key="9">
    <source>
        <dbReference type="SAM" id="MobiDB-lite"/>
    </source>
</evidence>